<dbReference type="Pfam" id="PF02861">
    <property type="entry name" value="Clp_N"/>
    <property type="match status" value="1"/>
</dbReference>
<dbReference type="InterPro" id="IPR036628">
    <property type="entry name" value="Clp_N_dom_sf"/>
</dbReference>
<sequence>MVKSQICIKFPGEDALLSWLKPDYQEVIALAAKMSDRLGHNVVGTEHLLLGLILQQTSIAAQALKSVGVTLEKTLTEVEKITNLNTNHRNFESSFTPNAKEVIAKTLVFYRDINKSLDQFIGSESILLAILGKQEIIVQPTNYTNYTAVKILQNLEINFLELTTQILQLYMKEPDSDENSSAI</sequence>
<dbReference type="Proteomes" id="UP000632766">
    <property type="component" value="Unassembled WGS sequence"/>
</dbReference>
<dbReference type="RefSeq" id="WP_198127078.1">
    <property type="nucleotide sequence ID" value="NZ_JAECZC010000058.1"/>
</dbReference>
<keyword evidence="1" id="KW-0677">Repeat</keyword>
<feature type="domain" description="Clp R" evidence="2">
    <location>
        <begin position="17"/>
        <end position="174"/>
    </location>
</feature>
<evidence type="ECO:0000313" key="3">
    <source>
        <dbReference type="EMBL" id="MBH8565276.1"/>
    </source>
</evidence>
<reference evidence="3 4" key="1">
    <citation type="journal article" date="2021" name="Int. J. Syst. Evol. Microbiol.">
        <title>Amazonocrinis nigriterrae gen. nov., sp. nov., Atlanticothrix silvestris gen. nov., sp. nov. and Dendronalium phyllosphericum gen. nov., sp. nov., nostocacean cyanobacteria from Brazilian environments.</title>
        <authorList>
            <person name="Alvarenga D.O."/>
            <person name="Andreote A.P.D."/>
            <person name="Branco L.H.Z."/>
            <person name="Delbaje E."/>
            <person name="Cruz R.B."/>
            <person name="Varani A.M."/>
            <person name="Fiore M.F."/>
        </authorList>
    </citation>
    <scope>NUCLEOTIDE SEQUENCE [LARGE SCALE GENOMIC DNA]</scope>
    <source>
        <strain evidence="3 4">CENA67</strain>
    </source>
</reference>
<keyword evidence="4" id="KW-1185">Reference proteome</keyword>
<dbReference type="PROSITE" id="PS51903">
    <property type="entry name" value="CLP_R"/>
    <property type="match status" value="1"/>
</dbReference>
<accession>A0A8J7LBF1</accession>
<comment type="caution">
    <text evidence="3">The sequence shown here is derived from an EMBL/GenBank/DDBJ whole genome shotgun (WGS) entry which is preliminary data.</text>
</comment>
<evidence type="ECO:0000256" key="1">
    <source>
        <dbReference type="PROSITE-ProRule" id="PRU01251"/>
    </source>
</evidence>
<name>A0A8J7LBF1_9NOST</name>
<dbReference type="InterPro" id="IPR004176">
    <property type="entry name" value="Clp_R_N"/>
</dbReference>
<dbReference type="AlphaFoldDB" id="A0A8J7LBF1"/>
<dbReference type="SUPFAM" id="SSF81923">
    <property type="entry name" value="Double Clp-N motif"/>
    <property type="match status" value="1"/>
</dbReference>
<organism evidence="3 4">
    <name type="scientific">Amazonocrinis nigriterrae CENA67</name>
    <dbReference type="NCBI Taxonomy" id="2794033"/>
    <lineage>
        <taxon>Bacteria</taxon>
        <taxon>Bacillati</taxon>
        <taxon>Cyanobacteriota</taxon>
        <taxon>Cyanophyceae</taxon>
        <taxon>Nostocales</taxon>
        <taxon>Nostocaceae</taxon>
        <taxon>Amazonocrinis</taxon>
        <taxon>Amazonocrinis nigriterrae</taxon>
    </lineage>
</organism>
<protein>
    <recommendedName>
        <fullName evidence="2">Clp R domain-containing protein</fullName>
    </recommendedName>
</protein>
<proteinExistence type="predicted"/>
<evidence type="ECO:0000259" key="2">
    <source>
        <dbReference type="PROSITE" id="PS51903"/>
    </source>
</evidence>
<dbReference type="EMBL" id="JAECZC010000058">
    <property type="protein sequence ID" value="MBH8565276.1"/>
    <property type="molecule type" value="Genomic_DNA"/>
</dbReference>
<evidence type="ECO:0000313" key="4">
    <source>
        <dbReference type="Proteomes" id="UP000632766"/>
    </source>
</evidence>
<dbReference type="Gene3D" id="1.10.1780.10">
    <property type="entry name" value="Clp, N-terminal domain"/>
    <property type="match status" value="1"/>
</dbReference>
<gene>
    <name evidence="3" type="ORF">I8748_24355</name>
</gene>